<feature type="compositionally biased region" description="Polar residues" evidence="1">
    <location>
        <begin position="137"/>
        <end position="157"/>
    </location>
</feature>
<reference evidence="2 3" key="1">
    <citation type="submission" date="2022-09" db="EMBL/GenBank/DDBJ databases">
        <title>Enrichment on poylsaccharides allowed isolation of novel metabolic and taxonomic groups of Haloarchaea.</title>
        <authorList>
            <person name="Sorokin D.Y."/>
            <person name="Elcheninov A.G."/>
            <person name="Khizhniak T.V."/>
            <person name="Kolganova T.V."/>
            <person name="Kublanov I.V."/>
        </authorList>
    </citation>
    <scope>NUCLEOTIDE SEQUENCE [LARGE SCALE GENOMIC DNA]</scope>
    <source>
        <strain evidence="2 3">AArc-m2/3/4</strain>
    </source>
</reference>
<feature type="compositionally biased region" description="Low complexity" evidence="1">
    <location>
        <begin position="158"/>
        <end position="173"/>
    </location>
</feature>
<evidence type="ECO:0000256" key="1">
    <source>
        <dbReference type="SAM" id="MobiDB-lite"/>
    </source>
</evidence>
<organism evidence="2 3">
    <name type="scientific">Natronoglomus mannanivorans</name>
    <dbReference type="NCBI Taxonomy" id="2979990"/>
    <lineage>
        <taxon>Archaea</taxon>
        <taxon>Methanobacteriati</taxon>
        <taxon>Methanobacteriota</taxon>
        <taxon>Stenosarchaea group</taxon>
        <taxon>Halobacteria</taxon>
        <taxon>Halobacteriales</taxon>
        <taxon>Natrialbaceae</taxon>
        <taxon>Natronoglomus</taxon>
    </lineage>
</organism>
<protein>
    <submittedName>
        <fullName evidence="2">Uncharacterized protein</fullName>
    </submittedName>
</protein>
<accession>A0ABT2QBR5</accession>
<keyword evidence="3" id="KW-1185">Reference proteome</keyword>
<dbReference type="InterPro" id="IPR005560">
    <property type="entry name" value="Csp_YhjQ"/>
</dbReference>
<evidence type="ECO:0000313" key="2">
    <source>
        <dbReference type="EMBL" id="MCU4972367.1"/>
    </source>
</evidence>
<name>A0ABT2QBR5_9EURY</name>
<dbReference type="Gene3D" id="1.20.1270.360">
    <property type="match status" value="1"/>
</dbReference>
<proteinExistence type="predicted"/>
<evidence type="ECO:0000313" key="3">
    <source>
        <dbReference type="Proteomes" id="UP001320972"/>
    </source>
</evidence>
<comment type="caution">
    <text evidence="2">The sequence shown here is derived from an EMBL/GenBank/DDBJ whole genome shotgun (WGS) entry which is preliminary data.</text>
</comment>
<sequence>MGGQQDQHVQTQQPAIRFDDHFTDELRLLLEDFDEVTHVTEWCATQCSAAGPELADCARICADIAELAELNEKLIARDSMFGPEVADLFVRVATDGLPELQRHQHHHPHVAETVATIERTINSCTSVLEMGGREQGRSQMPMQGQGQSHGQNQMAGSQPQQGRQQQRNQQQRF</sequence>
<gene>
    <name evidence="2" type="ORF">OB955_06405</name>
</gene>
<dbReference type="Pfam" id="PF03860">
    <property type="entry name" value="Csp"/>
    <property type="match status" value="1"/>
</dbReference>
<dbReference type="Proteomes" id="UP001320972">
    <property type="component" value="Unassembled WGS sequence"/>
</dbReference>
<dbReference type="RefSeq" id="WP_338007316.1">
    <property type="nucleotide sequence ID" value="NZ_JAOPKB010000002.1"/>
</dbReference>
<dbReference type="EMBL" id="JAOPKB010000002">
    <property type="protein sequence ID" value="MCU4972367.1"/>
    <property type="molecule type" value="Genomic_DNA"/>
</dbReference>
<feature type="region of interest" description="Disordered" evidence="1">
    <location>
        <begin position="132"/>
        <end position="173"/>
    </location>
</feature>